<feature type="binding site" evidence="8">
    <location>
        <position position="90"/>
    </location>
    <ligand>
        <name>Zn(2+)</name>
        <dbReference type="ChEBI" id="CHEBI:29105"/>
    </ligand>
</feature>
<accession>A0A7M1B5W4</accession>
<protein>
    <submittedName>
        <fullName evidence="9">Transcriptional repressor</fullName>
    </submittedName>
</protein>
<evidence type="ECO:0000256" key="8">
    <source>
        <dbReference type="PIRSR" id="PIRSR602481-1"/>
    </source>
</evidence>
<evidence type="ECO:0000256" key="2">
    <source>
        <dbReference type="ARBA" id="ARBA00007957"/>
    </source>
</evidence>
<dbReference type="GO" id="GO:0000976">
    <property type="term" value="F:transcription cis-regulatory region binding"/>
    <property type="evidence" value="ECO:0007669"/>
    <property type="project" value="TreeGrafter"/>
</dbReference>
<organism evidence="9 10">
    <name type="scientific">Sulfurimonas sediminis</name>
    <dbReference type="NCBI Taxonomy" id="2590020"/>
    <lineage>
        <taxon>Bacteria</taxon>
        <taxon>Pseudomonadati</taxon>
        <taxon>Campylobacterota</taxon>
        <taxon>Epsilonproteobacteria</taxon>
        <taxon>Campylobacterales</taxon>
        <taxon>Sulfurimonadaceae</taxon>
        <taxon>Sulfurimonas</taxon>
    </lineage>
</organism>
<dbReference type="PANTHER" id="PTHR33202">
    <property type="entry name" value="ZINC UPTAKE REGULATION PROTEIN"/>
    <property type="match status" value="1"/>
</dbReference>
<evidence type="ECO:0000256" key="4">
    <source>
        <dbReference type="ARBA" id="ARBA00022833"/>
    </source>
</evidence>
<dbReference type="SUPFAM" id="SSF46785">
    <property type="entry name" value="Winged helix' DNA-binding domain"/>
    <property type="match status" value="1"/>
</dbReference>
<comment type="similarity">
    <text evidence="2">Belongs to the Fur family.</text>
</comment>
<dbReference type="GO" id="GO:0003700">
    <property type="term" value="F:DNA-binding transcription factor activity"/>
    <property type="evidence" value="ECO:0007669"/>
    <property type="project" value="InterPro"/>
</dbReference>
<feature type="binding site" evidence="8">
    <location>
        <position position="132"/>
    </location>
    <ligand>
        <name>Zn(2+)</name>
        <dbReference type="ChEBI" id="CHEBI:29105"/>
    </ligand>
</feature>
<evidence type="ECO:0000256" key="6">
    <source>
        <dbReference type="ARBA" id="ARBA00023125"/>
    </source>
</evidence>
<dbReference type="InterPro" id="IPR002481">
    <property type="entry name" value="FUR"/>
</dbReference>
<dbReference type="CDD" id="cd07153">
    <property type="entry name" value="Fur_like"/>
    <property type="match status" value="1"/>
</dbReference>
<dbReference type="InterPro" id="IPR036390">
    <property type="entry name" value="WH_DNA-bd_sf"/>
</dbReference>
<feature type="binding site" evidence="8">
    <location>
        <position position="93"/>
    </location>
    <ligand>
        <name>Zn(2+)</name>
        <dbReference type="ChEBI" id="CHEBI:29105"/>
    </ligand>
</feature>
<keyword evidence="7" id="KW-0804">Transcription</keyword>
<gene>
    <name evidence="9" type="ORF">FJR45_09115</name>
</gene>
<dbReference type="Proteomes" id="UP000593719">
    <property type="component" value="Chromosome"/>
</dbReference>
<comment type="function">
    <text evidence="1">Acts as a global negative controlling element, employing Fe(2+) as a cofactor to bind the operator of the repressed genes.</text>
</comment>
<dbReference type="AlphaFoldDB" id="A0A7M1B5W4"/>
<dbReference type="InterPro" id="IPR043135">
    <property type="entry name" value="Fur_C"/>
</dbReference>
<dbReference type="Gene3D" id="1.10.10.10">
    <property type="entry name" value="Winged helix-like DNA-binding domain superfamily/Winged helix DNA-binding domain"/>
    <property type="match status" value="1"/>
</dbReference>
<dbReference type="EMBL" id="CP041235">
    <property type="protein sequence ID" value="QOP44092.1"/>
    <property type="molecule type" value="Genomic_DNA"/>
</dbReference>
<sequence>MNNYTDILRQHRLKATPQRLEIANALHTNGHMTIESLYEVMLKKFNSISLATIYKNINLMLENAFIQEVKIPNEKSVYELTKETHSHVICRQCHTIQDIVLDLSQTAQLASQASHFKIDKADLVLSGLCQKCQQL</sequence>
<evidence type="ECO:0000256" key="1">
    <source>
        <dbReference type="ARBA" id="ARBA00002997"/>
    </source>
</evidence>
<dbReference type="PANTHER" id="PTHR33202:SF7">
    <property type="entry name" value="FERRIC UPTAKE REGULATION PROTEIN"/>
    <property type="match status" value="1"/>
</dbReference>
<keyword evidence="3" id="KW-0678">Repressor</keyword>
<evidence type="ECO:0000313" key="9">
    <source>
        <dbReference type="EMBL" id="QOP44092.1"/>
    </source>
</evidence>
<comment type="cofactor">
    <cofactor evidence="8">
        <name>Zn(2+)</name>
        <dbReference type="ChEBI" id="CHEBI:29105"/>
    </cofactor>
    <text evidence="8">Binds 1 zinc ion per subunit.</text>
</comment>
<keyword evidence="6" id="KW-0238">DNA-binding</keyword>
<proteinExistence type="inferred from homology"/>
<keyword evidence="10" id="KW-1185">Reference proteome</keyword>
<dbReference type="Gene3D" id="3.30.1490.190">
    <property type="match status" value="1"/>
</dbReference>
<evidence type="ECO:0000256" key="7">
    <source>
        <dbReference type="ARBA" id="ARBA00023163"/>
    </source>
</evidence>
<dbReference type="GO" id="GO:0045892">
    <property type="term" value="P:negative regulation of DNA-templated transcription"/>
    <property type="evidence" value="ECO:0007669"/>
    <property type="project" value="TreeGrafter"/>
</dbReference>
<dbReference type="GO" id="GO:0008270">
    <property type="term" value="F:zinc ion binding"/>
    <property type="evidence" value="ECO:0007669"/>
    <property type="project" value="TreeGrafter"/>
</dbReference>
<keyword evidence="5" id="KW-0805">Transcription regulation</keyword>
<feature type="binding site" evidence="8">
    <location>
        <position position="129"/>
    </location>
    <ligand>
        <name>Zn(2+)</name>
        <dbReference type="ChEBI" id="CHEBI:29105"/>
    </ligand>
</feature>
<dbReference type="KEGG" id="ssei:FJR45_09115"/>
<dbReference type="Pfam" id="PF01475">
    <property type="entry name" value="FUR"/>
    <property type="match status" value="1"/>
</dbReference>
<keyword evidence="4 8" id="KW-0862">Zinc</keyword>
<name>A0A7M1B5W4_9BACT</name>
<dbReference type="GO" id="GO:1900376">
    <property type="term" value="P:regulation of secondary metabolite biosynthetic process"/>
    <property type="evidence" value="ECO:0007669"/>
    <property type="project" value="TreeGrafter"/>
</dbReference>
<keyword evidence="8" id="KW-0479">Metal-binding</keyword>
<dbReference type="InterPro" id="IPR036388">
    <property type="entry name" value="WH-like_DNA-bd_sf"/>
</dbReference>
<reference evidence="9 10" key="1">
    <citation type="submission" date="2019-06" db="EMBL/GenBank/DDBJ databases">
        <title>Sulfurimonas gotlandica sp. nov., a chemoautotrophic and psychrotolerant epsilonproteobacterium isolated from a pelagic redoxcline, and an emended description of the genus Sulfurimonas.</title>
        <authorList>
            <person name="Wang S."/>
            <person name="Jiang L."/>
            <person name="Shao Z."/>
        </authorList>
    </citation>
    <scope>NUCLEOTIDE SEQUENCE [LARGE SCALE GENOMIC DNA]</scope>
    <source>
        <strain evidence="9 10">S2-6</strain>
    </source>
</reference>
<evidence type="ECO:0000256" key="5">
    <source>
        <dbReference type="ARBA" id="ARBA00023015"/>
    </source>
</evidence>
<evidence type="ECO:0000256" key="3">
    <source>
        <dbReference type="ARBA" id="ARBA00022491"/>
    </source>
</evidence>
<evidence type="ECO:0000313" key="10">
    <source>
        <dbReference type="Proteomes" id="UP000593719"/>
    </source>
</evidence>
<dbReference type="RefSeq" id="WP_193150260.1">
    <property type="nucleotide sequence ID" value="NZ_CP041235.1"/>
</dbReference>